<gene>
    <name evidence="1" type="ORF">S06H3_03904</name>
</gene>
<evidence type="ECO:0000313" key="1">
    <source>
        <dbReference type="EMBL" id="GAH94754.1"/>
    </source>
</evidence>
<dbReference type="AlphaFoldDB" id="X1KX57"/>
<organism evidence="1">
    <name type="scientific">marine sediment metagenome</name>
    <dbReference type="NCBI Taxonomy" id="412755"/>
    <lineage>
        <taxon>unclassified sequences</taxon>
        <taxon>metagenomes</taxon>
        <taxon>ecological metagenomes</taxon>
    </lineage>
</organism>
<proteinExistence type="predicted"/>
<accession>X1KX57</accession>
<name>X1KX57_9ZZZZ</name>
<sequence>MPEFSPNEGKVAIATLPVKPAGLACTAELWLASNMTKVATSGLIPFTSTGASQSINLPTSLLSQCKET</sequence>
<dbReference type="EMBL" id="BARV01001321">
    <property type="protein sequence ID" value="GAH94754.1"/>
    <property type="molecule type" value="Genomic_DNA"/>
</dbReference>
<comment type="caution">
    <text evidence="1">The sequence shown here is derived from an EMBL/GenBank/DDBJ whole genome shotgun (WGS) entry which is preliminary data.</text>
</comment>
<protein>
    <submittedName>
        <fullName evidence="1">Uncharacterized protein</fullName>
    </submittedName>
</protein>
<reference evidence="1" key="1">
    <citation type="journal article" date="2014" name="Front. Microbiol.">
        <title>High frequency of phylogenetically diverse reductive dehalogenase-homologous genes in deep subseafloor sedimentary metagenomes.</title>
        <authorList>
            <person name="Kawai M."/>
            <person name="Futagami T."/>
            <person name="Toyoda A."/>
            <person name="Takaki Y."/>
            <person name="Nishi S."/>
            <person name="Hori S."/>
            <person name="Arai W."/>
            <person name="Tsubouchi T."/>
            <person name="Morono Y."/>
            <person name="Uchiyama I."/>
            <person name="Ito T."/>
            <person name="Fujiyama A."/>
            <person name="Inagaki F."/>
            <person name="Takami H."/>
        </authorList>
    </citation>
    <scope>NUCLEOTIDE SEQUENCE</scope>
    <source>
        <strain evidence="1">Expedition CK06-06</strain>
    </source>
</reference>